<protein>
    <submittedName>
        <fullName evidence="2">Uncharacterized protein</fullName>
    </submittedName>
</protein>
<gene>
    <name evidence="2" type="ORF">BN134_402</name>
</gene>
<name>A0ABP1W4C8_9ENTR</name>
<dbReference type="PROSITE" id="PS51257">
    <property type="entry name" value="PROKAR_LIPOPROTEIN"/>
    <property type="match status" value="1"/>
</dbReference>
<keyword evidence="1" id="KW-0472">Membrane</keyword>
<feature type="transmembrane region" description="Helical" evidence="1">
    <location>
        <begin position="6"/>
        <end position="22"/>
    </location>
</feature>
<feature type="transmembrane region" description="Helical" evidence="1">
    <location>
        <begin position="112"/>
        <end position="131"/>
    </location>
</feature>
<comment type="caution">
    <text evidence="2">The sequence shown here is derived from an EMBL/GenBank/DDBJ whole genome shotgun (WGS) entry which is preliminary data.</text>
</comment>
<dbReference type="EMBL" id="CAKZ01000019">
    <property type="protein sequence ID" value="CCJ79696.1"/>
    <property type="molecule type" value="Genomic_DNA"/>
</dbReference>
<keyword evidence="3" id="KW-1185">Reference proteome</keyword>
<feature type="transmembrane region" description="Helical" evidence="1">
    <location>
        <begin position="84"/>
        <end position="106"/>
    </location>
</feature>
<keyword evidence="1" id="KW-1133">Transmembrane helix</keyword>
<feature type="transmembrane region" description="Helical" evidence="1">
    <location>
        <begin position="54"/>
        <end position="72"/>
    </location>
</feature>
<proteinExistence type="predicted"/>
<sequence>MSLRYAFNWSIWISAACALYVAGYMLSPLYSSGVMAASFMAMPVYFTMGAPRSGYWHYISSALAGVAWGCLYNTATAMLHTAGLAGLVAATLPVFVITTVICTIHFTFFAKGLISSVPMIFAASAAIAVFGEDKWLPVALSLCGGITLGRISQAGTALLNTEGRWQFRLLSARR</sequence>
<dbReference type="Proteomes" id="UP000009342">
    <property type="component" value="Unassembled WGS sequence"/>
</dbReference>
<evidence type="ECO:0000256" key="1">
    <source>
        <dbReference type="SAM" id="Phobius"/>
    </source>
</evidence>
<evidence type="ECO:0000313" key="2">
    <source>
        <dbReference type="EMBL" id="CCJ79696.1"/>
    </source>
</evidence>
<accession>A0ABP1W4C8</accession>
<reference evidence="3" key="1">
    <citation type="journal article" date="2012" name="PLoS ONE">
        <title>Comparative analysis of genome sequences covering the seven cronobacter species.</title>
        <authorList>
            <person name="Joseph S."/>
            <person name="Desai P."/>
            <person name="Ji Y."/>
            <person name="Cummings C.A."/>
            <person name="Shih R."/>
            <person name="Degoricija L."/>
            <person name="Rico A."/>
            <person name="Brzoska P."/>
            <person name="Hamby S.E."/>
            <person name="Masood N."/>
            <person name="Hariri S."/>
            <person name="Sonbol H."/>
            <person name="Chuzhanova N."/>
            <person name="McClelland M."/>
            <person name="Furtado M.R."/>
            <person name="Forsythe S.J."/>
        </authorList>
    </citation>
    <scope>NUCLEOTIDE SEQUENCE [LARGE SCALE GENOMIC DNA]</scope>
    <source>
        <strain evidence="3">1210</strain>
    </source>
</reference>
<organism evidence="2 3">
    <name type="scientific">Cronobacter dublinensis 1210</name>
    <dbReference type="NCBI Taxonomy" id="1208656"/>
    <lineage>
        <taxon>Bacteria</taxon>
        <taxon>Pseudomonadati</taxon>
        <taxon>Pseudomonadota</taxon>
        <taxon>Gammaproteobacteria</taxon>
        <taxon>Enterobacterales</taxon>
        <taxon>Enterobacteriaceae</taxon>
        <taxon>Cronobacter</taxon>
    </lineage>
</organism>
<evidence type="ECO:0000313" key="3">
    <source>
        <dbReference type="Proteomes" id="UP000009342"/>
    </source>
</evidence>
<keyword evidence="1" id="KW-0812">Transmembrane</keyword>